<accession>A0A512MBL9</accession>
<evidence type="ECO:0000256" key="4">
    <source>
        <dbReference type="ARBA" id="ARBA00022723"/>
    </source>
</evidence>
<reference evidence="9 10" key="1">
    <citation type="submission" date="2019-07" db="EMBL/GenBank/DDBJ databases">
        <title>Whole genome shotgun sequence of Brevifollis gellanilyticus NBRC 108608.</title>
        <authorList>
            <person name="Hosoyama A."/>
            <person name="Uohara A."/>
            <person name="Ohji S."/>
            <person name="Ichikawa N."/>
        </authorList>
    </citation>
    <scope>NUCLEOTIDE SEQUENCE [LARGE SCALE GENOMIC DNA]</scope>
    <source>
        <strain evidence="9 10">NBRC 108608</strain>
    </source>
</reference>
<evidence type="ECO:0000313" key="10">
    <source>
        <dbReference type="Proteomes" id="UP000321577"/>
    </source>
</evidence>
<feature type="binding site" evidence="8">
    <location>
        <position position="183"/>
    </location>
    <ligand>
        <name>Zn(2+)</name>
        <dbReference type="ChEBI" id="CHEBI:29105"/>
        <label>1</label>
    </ligand>
</feature>
<evidence type="ECO:0000256" key="8">
    <source>
        <dbReference type="PIRSR" id="PIRSR001123-2"/>
    </source>
</evidence>
<keyword evidence="5" id="KW-0378">Hydrolase</keyword>
<gene>
    <name evidence="9" type="ORF">BGE01nite_34260</name>
</gene>
<dbReference type="GO" id="GO:0006508">
    <property type="term" value="P:proteolysis"/>
    <property type="evidence" value="ECO:0007669"/>
    <property type="project" value="UniProtKB-KW"/>
</dbReference>
<evidence type="ECO:0000313" key="9">
    <source>
        <dbReference type="EMBL" id="GEP44135.1"/>
    </source>
</evidence>
<evidence type="ECO:0000256" key="1">
    <source>
        <dbReference type="ARBA" id="ARBA00006272"/>
    </source>
</evidence>
<keyword evidence="2" id="KW-0031">Aminopeptidase</keyword>
<dbReference type="EMBL" id="BKAG01000026">
    <property type="protein sequence ID" value="GEP44135.1"/>
    <property type="molecule type" value="Genomic_DNA"/>
</dbReference>
<proteinExistence type="inferred from homology"/>
<feature type="binding site" evidence="8">
    <location>
        <position position="183"/>
    </location>
    <ligand>
        <name>Zn(2+)</name>
        <dbReference type="ChEBI" id="CHEBI:29105"/>
        <label>2</label>
    </ligand>
</feature>
<dbReference type="GO" id="GO:0046872">
    <property type="term" value="F:metal ion binding"/>
    <property type="evidence" value="ECO:0007669"/>
    <property type="project" value="UniProtKB-UniRule"/>
</dbReference>
<comment type="caution">
    <text evidence="9">The sequence shown here is derived from an EMBL/GenBank/DDBJ whole genome shotgun (WGS) entry which is preliminary data.</text>
</comment>
<protein>
    <submittedName>
        <fullName evidence="9">Endoglucanase</fullName>
    </submittedName>
</protein>
<name>A0A512MBL9_9BACT</name>
<dbReference type="InterPro" id="IPR008007">
    <property type="entry name" value="Peptidase_M42"/>
</dbReference>
<dbReference type="InterPro" id="IPR023367">
    <property type="entry name" value="Peptidase_M42_dom2"/>
</dbReference>
<evidence type="ECO:0000256" key="5">
    <source>
        <dbReference type="ARBA" id="ARBA00022801"/>
    </source>
</evidence>
<dbReference type="GO" id="GO:0004177">
    <property type="term" value="F:aminopeptidase activity"/>
    <property type="evidence" value="ECO:0007669"/>
    <property type="project" value="UniProtKB-UniRule"/>
</dbReference>
<comment type="similarity">
    <text evidence="1 6">Belongs to the peptidase M42 family.</text>
</comment>
<evidence type="ECO:0000256" key="2">
    <source>
        <dbReference type="ARBA" id="ARBA00022438"/>
    </source>
</evidence>
<feature type="binding site" evidence="8">
    <location>
        <position position="218"/>
    </location>
    <ligand>
        <name>Zn(2+)</name>
        <dbReference type="ChEBI" id="CHEBI:29105"/>
        <label>2</label>
    </ligand>
</feature>
<evidence type="ECO:0000256" key="6">
    <source>
        <dbReference type="PIRNR" id="PIRNR001123"/>
    </source>
</evidence>
<dbReference type="SUPFAM" id="SSF101821">
    <property type="entry name" value="Aminopeptidase/glucanase lid domain"/>
    <property type="match status" value="1"/>
</dbReference>
<comment type="cofactor">
    <cofactor evidence="8">
        <name>a divalent metal cation</name>
        <dbReference type="ChEBI" id="CHEBI:60240"/>
    </cofactor>
    <text evidence="8">Binds 2 divalent metal cations per subunit.</text>
</comment>
<dbReference type="PANTHER" id="PTHR32481:SF20">
    <property type="entry name" value="AMINOPEPTIDASE YSDC"/>
    <property type="match status" value="1"/>
</dbReference>
<dbReference type="InterPro" id="IPR051464">
    <property type="entry name" value="Peptidase_M42_aminopept"/>
</dbReference>
<dbReference type="Gene3D" id="2.40.30.40">
    <property type="entry name" value="Peptidase M42, domain 2"/>
    <property type="match status" value="1"/>
</dbReference>
<organism evidence="9 10">
    <name type="scientific">Brevifollis gellanilyticus</name>
    <dbReference type="NCBI Taxonomy" id="748831"/>
    <lineage>
        <taxon>Bacteria</taxon>
        <taxon>Pseudomonadati</taxon>
        <taxon>Verrucomicrobiota</taxon>
        <taxon>Verrucomicrobiia</taxon>
        <taxon>Verrucomicrobiales</taxon>
        <taxon>Verrucomicrobiaceae</taxon>
    </lineage>
</organism>
<dbReference type="SUPFAM" id="SSF53187">
    <property type="entry name" value="Zn-dependent exopeptidases"/>
    <property type="match status" value="1"/>
</dbReference>
<sequence>MIHMSPASKNFLLDLLSTPSPTGFEFRGQRKWAAYTRKFADKVESDAYGTAWATLEGSGKKPRRIMFEAHADEIGYMVKYISKEGFISLDSVGGSDVAAGRGRRMDILGDKGTVRGVTGNIAIHIRENRHDEKAPKIHELWIDIGATSAEEVAQAGIRVGHPAVYADAAEELNEHRLFGRAIDNRIGGFIIAEVMQRLSKAKKRQKSTVIAVNSVQEEIGGNGAKMAAHRLMPDVAIVLDVTHATDIPSLDLKKHGEVKLNGGPSLTHGSANHIEVVQRLIDVAEKKKIPLQHESSSRFTGTDTDVIFTQQYGIPSALVSLPLRYMHSVVEMVDLRDVEQIIQLLVAFAESVTEKDEFKVRL</sequence>
<dbReference type="AlphaFoldDB" id="A0A512MBL9"/>
<keyword evidence="10" id="KW-1185">Reference proteome</keyword>
<feature type="binding site" evidence="8">
    <location>
        <position position="327"/>
    </location>
    <ligand>
        <name>Zn(2+)</name>
        <dbReference type="ChEBI" id="CHEBI:29105"/>
        <label>2</label>
    </ligand>
</feature>
<dbReference type="CDD" id="cd05656">
    <property type="entry name" value="M42_Frv"/>
    <property type="match status" value="1"/>
</dbReference>
<dbReference type="Pfam" id="PF05343">
    <property type="entry name" value="Peptidase_M42"/>
    <property type="match status" value="1"/>
</dbReference>
<keyword evidence="3" id="KW-0645">Protease</keyword>
<dbReference type="Gene3D" id="3.40.630.10">
    <property type="entry name" value="Zn peptidases"/>
    <property type="match status" value="1"/>
</dbReference>
<dbReference type="PANTHER" id="PTHR32481">
    <property type="entry name" value="AMINOPEPTIDASE"/>
    <property type="match status" value="1"/>
</dbReference>
<keyword evidence="4 8" id="KW-0479">Metal-binding</keyword>
<evidence type="ECO:0000256" key="3">
    <source>
        <dbReference type="ARBA" id="ARBA00022670"/>
    </source>
</evidence>
<feature type="binding site" evidence="8">
    <location>
        <position position="70"/>
    </location>
    <ligand>
        <name>Zn(2+)</name>
        <dbReference type="ChEBI" id="CHEBI:29105"/>
        <label>1</label>
    </ligand>
</feature>
<feature type="binding site" evidence="8">
    <location>
        <position position="240"/>
    </location>
    <ligand>
        <name>Zn(2+)</name>
        <dbReference type="ChEBI" id="CHEBI:29105"/>
        <label>1</label>
    </ligand>
</feature>
<dbReference type="Proteomes" id="UP000321577">
    <property type="component" value="Unassembled WGS sequence"/>
</dbReference>
<evidence type="ECO:0000256" key="7">
    <source>
        <dbReference type="PIRSR" id="PIRSR001123-1"/>
    </source>
</evidence>
<dbReference type="PIRSF" id="PIRSF001123">
    <property type="entry name" value="PepA_GA"/>
    <property type="match status" value="1"/>
</dbReference>
<feature type="active site" description="Proton acceptor" evidence="7">
    <location>
        <position position="217"/>
    </location>
</feature>